<comment type="caution">
    <text evidence="1">The sequence shown here is derived from an EMBL/GenBank/DDBJ whole genome shotgun (WGS) entry which is preliminary data.</text>
</comment>
<keyword evidence="2" id="KW-1185">Reference proteome</keyword>
<sequence>MRRPTPALAIRSAVWTYDPLRCMICKAFITESENGVAAAQAELGKLFIAIRGHRQRSHCPSRVACPLVTVIPSLMVEASSEALLEGAKAIKKRAFRRSFSVEGSRGLNSGQEKVTRAASMDQVGTFLAGGGLQRNRHIDTEG</sequence>
<evidence type="ECO:0000313" key="1">
    <source>
        <dbReference type="EMBL" id="KAK3888188.1"/>
    </source>
</evidence>
<name>A0AAE1KXW9_PETCI</name>
<organism evidence="1 2">
    <name type="scientific">Petrolisthes cinctipes</name>
    <name type="common">Flat porcelain crab</name>
    <dbReference type="NCBI Taxonomy" id="88211"/>
    <lineage>
        <taxon>Eukaryota</taxon>
        <taxon>Metazoa</taxon>
        <taxon>Ecdysozoa</taxon>
        <taxon>Arthropoda</taxon>
        <taxon>Crustacea</taxon>
        <taxon>Multicrustacea</taxon>
        <taxon>Malacostraca</taxon>
        <taxon>Eumalacostraca</taxon>
        <taxon>Eucarida</taxon>
        <taxon>Decapoda</taxon>
        <taxon>Pleocyemata</taxon>
        <taxon>Anomura</taxon>
        <taxon>Galatheoidea</taxon>
        <taxon>Porcellanidae</taxon>
        <taxon>Petrolisthes</taxon>
    </lineage>
</organism>
<dbReference type="EMBL" id="JAWQEG010000579">
    <property type="protein sequence ID" value="KAK3888188.1"/>
    <property type="molecule type" value="Genomic_DNA"/>
</dbReference>
<proteinExistence type="predicted"/>
<dbReference type="AlphaFoldDB" id="A0AAE1KXW9"/>
<evidence type="ECO:0000313" key="2">
    <source>
        <dbReference type="Proteomes" id="UP001286313"/>
    </source>
</evidence>
<protein>
    <submittedName>
        <fullName evidence="1">Uncharacterized protein</fullName>
    </submittedName>
</protein>
<accession>A0AAE1KXW9</accession>
<dbReference type="Proteomes" id="UP001286313">
    <property type="component" value="Unassembled WGS sequence"/>
</dbReference>
<gene>
    <name evidence="1" type="ORF">Pcinc_007719</name>
</gene>
<reference evidence="1" key="1">
    <citation type="submission" date="2023-10" db="EMBL/GenBank/DDBJ databases">
        <title>Genome assemblies of two species of porcelain crab, Petrolisthes cinctipes and Petrolisthes manimaculis (Anomura: Porcellanidae).</title>
        <authorList>
            <person name="Angst P."/>
        </authorList>
    </citation>
    <scope>NUCLEOTIDE SEQUENCE</scope>
    <source>
        <strain evidence="1">PB745_01</strain>
        <tissue evidence="1">Gill</tissue>
    </source>
</reference>